<comment type="caution">
    <text evidence="2">The sequence shown here is derived from an EMBL/GenBank/DDBJ whole genome shotgun (WGS) entry which is preliminary data.</text>
</comment>
<organism evidence="2 4">
    <name type="scientific">Bacillus canaveralius</name>
    <dbReference type="NCBI Taxonomy" id="1403243"/>
    <lineage>
        <taxon>Bacteria</taxon>
        <taxon>Bacillati</taxon>
        <taxon>Bacillota</taxon>
        <taxon>Bacilli</taxon>
        <taxon>Bacillales</taxon>
        <taxon>Bacillaceae</taxon>
        <taxon>Bacillus</taxon>
    </lineage>
</organism>
<sequence length="147" mass="17044">MPKSSVDDYIQQGIHGQKETKPDERRKFLGTLRERIVGVLTKQQIREAGIYEEAETLMKQNPNAHLYLNGDMDYADLSKYIKIAKKCRLEYTIVTNKEQDTEIGLVLAYSYAIDKEDIEIKQKAKPEHTTTNKKQGIFSFLNKVFKK</sequence>
<evidence type="ECO:0000313" key="4">
    <source>
        <dbReference type="Proteomes" id="UP000234951"/>
    </source>
</evidence>
<dbReference type="AlphaFoldDB" id="A0A2N5GQW7"/>
<dbReference type="Gene3D" id="3.30.1330.30">
    <property type="match status" value="1"/>
</dbReference>
<evidence type="ECO:0000313" key="3">
    <source>
        <dbReference type="EMBL" id="PLR94701.1"/>
    </source>
</evidence>
<gene>
    <name evidence="2" type="ORF">CU635_04080</name>
    <name evidence="3" type="ORF">CVD25_15965</name>
</gene>
<dbReference type="InterPro" id="IPR012543">
    <property type="entry name" value="DUF1694"/>
</dbReference>
<dbReference type="EMBL" id="PGVA01000005">
    <property type="protein sequence ID" value="PLR85638.1"/>
    <property type="molecule type" value="Genomic_DNA"/>
</dbReference>
<reference evidence="3 5" key="2">
    <citation type="submission" date="2017-12" db="EMBL/GenBank/DDBJ databases">
        <title>Comparative Functional Genomics of Dry Heat Resistant strains isolated from the Viking Spacecraft.</title>
        <authorList>
            <person name="Seuylemezian A."/>
            <person name="Cooper K."/>
            <person name="Vaishampayan P."/>
        </authorList>
    </citation>
    <scope>NUCLEOTIDE SEQUENCE [LARGE SCALE GENOMIC DNA]</scope>
    <source>
        <strain evidence="3 5">ATCC 29669</strain>
    </source>
</reference>
<dbReference type="Proteomes" id="UP000234951">
    <property type="component" value="Unassembled WGS sequence"/>
</dbReference>
<accession>A0A2N5GQW7</accession>
<evidence type="ECO:0000313" key="2">
    <source>
        <dbReference type="EMBL" id="PLR85638.1"/>
    </source>
</evidence>
<dbReference type="PIRSF" id="PIRSF034303">
    <property type="entry name" value="DUF1694"/>
    <property type="match status" value="1"/>
</dbReference>
<dbReference type="SUPFAM" id="SSF160515">
    <property type="entry name" value="YueI-like"/>
    <property type="match status" value="1"/>
</dbReference>
<dbReference type="EMBL" id="PGVD01000046">
    <property type="protein sequence ID" value="PLR94701.1"/>
    <property type="molecule type" value="Genomic_DNA"/>
</dbReference>
<protein>
    <submittedName>
        <fullName evidence="2">DUF1694 domain-containing protein</fullName>
    </submittedName>
</protein>
<proteinExistence type="predicted"/>
<dbReference type="Pfam" id="PF07997">
    <property type="entry name" value="DUF1694"/>
    <property type="match status" value="1"/>
</dbReference>
<evidence type="ECO:0000256" key="1">
    <source>
        <dbReference type="SAM" id="MobiDB-lite"/>
    </source>
</evidence>
<dbReference type="RefSeq" id="WP_101575904.1">
    <property type="nucleotide sequence ID" value="NZ_PGVA01000005.1"/>
</dbReference>
<dbReference type="OrthoDB" id="95278at2"/>
<dbReference type="InterPro" id="IPR029064">
    <property type="entry name" value="Ribosomal_eL30-like_sf"/>
</dbReference>
<evidence type="ECO:0000313" key="5">
    <source>
        <dbReference type="Proteomes" id="UP000235114"/>
    </source>
</evidence>
<reference evidence="2 4" key="1">
    <citation type="submission" date="2017-11" db="EMBL/GenBank/DDBJ databases">
        <title>Comparitive Functional Genomics of Dry Heat Resistant strains isolated from the Viking Spacecraft.</title>
        <authorList>
            <person name="Seuylemezian A."/>
            <person name="Cooper K."/>
            <person name="Vaishampayan P."/>
        </authorList>
    </citation>
    <scope>NUCLEOTIDE SEQUENCE [LARGE SCALE GENOMIC DNA]</scope>
    <source>
        <strain evidence="2 4">M4.6</strain>
    </source>
</reference>
<feature type="region of interest" description="Disordered" evidence="1">
    <location>
        <begin position="1"/>
        <end position="22"/>
    </location>
</feature>
<name>A0A2N5GQW7_9BACI</name>
<dbReference type="Proteomes" id="UP000235114">
    <property type="component" value="Unassembled WGS sequence"/>
</dbReference>
<keyword evidence="5" id="KW-1185">Reference proteome</keyword>